<keyword evidence="7" id="KW-1185">Reference proteome</keyword>
<gene>
    <name evidence="6" type="ORF">ACJRO7_004665</name>
</gene>
<organism evidence="6 7">
    <name type="scientific">Eucalyptus globulus</name>
    <name type="common">Tasmanian blue gum</name>
    <dbReference type="NCBI Taxonomy" id="34317"/>
    <lineage>
        <taxon>Eukaryota</taxon>
        <taxon>Viridiplantae</taxon>
        <taxon>Streptophyta</taxon>
        <taxon>Embryophyta</taxon>
        <taxon>Tracheophyta</taxon>
        <taxon>Spermatophyta</taxon>
        <taxon>Magnoliopsida</taxon>
        <taxon>eudicotyledons</taxon>
        <taxon>Gunneridae</taxon>
        <taxon>Pentapetalae</taxon>
        <taxon>rosids</taxon>
        <taxon>malvids</taxon>
        <taxon>Myrtales</taxon>
        <taxon>Myrtaceae</taxon>
        <taxon>Myrtoideae</taxon>
        <taxon>Eucalypteae</taxon>
        <taxon>Eucalyptus</taxon>
    </lineage>
</organism>
<comment type="subcellular location">
    <subcellularLocation>
        <location evidence="1">Nucleus</location>
    </subcellularLocation>
</comment>
<reference evidence="6 7" key="1">
    <citation type="submission" date="2024-11" db="EMBL/GenBank/DDBJ databases">
        <title>Chromosome-level genome assembly of Eucalyptus globulus Labill. provides insights into its genome evolution.</title>
        <authorList>
            <person name="Li X."/>
        </authorList>
    </citation>
    <scope>NUCLEOTIDE SEQUENCE [LARGE SCALE GENOMIC DNA]</scope>
    <source>
        <strain evidence="6">CL2024</strain>
        <tissue evidence="6">Fresh tender leaves</tissue>
    </source>
</reference>
<accession>A0ABD3J0N1</accession>
<keyword evidence="3" id="KW-0238">DNA-binding</keyword>
<dbReference type="GO" id="GO:0005634">
    <property type="term" value="C:nucleus"/>
    <property type="evidence" value="ECO:0007669"/>
    <property type="project" value="UniProtKB-SubCell"/>
</dbReference>
<dbReference type="EMBL" id="JBJKBG010000010">
    <property type="protein sequence ID" value="KAL3719719.1"/>
    <property type="molecule type" value="Genomic_DNA"/>
</dbReference>
<evidence type="ECO:0000256" key="2">
    <source>
        <dbReference type="ARBA" id="ARBA00023015"/>
    </source>
</evidence>
<dbReference type="SUPFAM" id="SSF101936">
    <property type="entry name" value="DNA-binding pseudobarrel domain"/>
    <property type="match status" value="1"/>
</dbReference>
<comment type="caution">
    <text evidence="6">The sequence shown here is derived from an EMBL/GenBank/DDBJ whole genome shotgun (WGS) entry which is preliminary data.</text>
</comment>
<evidence type="ECO:0000256" key="3">
    <source>
        <dbReference type="ARBA" id="ARBA00023125"/>
    </source>
</evidence>
<evidence type="ECO:0000256" key="5">
    <source>
        <dbReference type="ARBA" id="ARBA00023242"/>
    </source>
</evidence>
<sequence length="160" mass="17738">MERSSQNQSDVSSRSSTFPIEAKKVLQAALFLSISEHTGDPVPKGDECVQSEDVQASSLRAPARNLDPQLVLHVKALIDSTRQCRGLFEKGATQSDVMDQQNRLILAKEHVQEFVLPLLRAGNDLVSSVEIWCGKVYVLTSDWKAFVMENKLGVSDVLRI</sequence>
<evidence type="ECO:0000313" key="6">
    <source>
        <dbReference type="EMBL" id="KAL3719719.1"/>
    </source>
</evidence>
<dbReference type="Gene3D" id="2.40.330.10">
    <property type="entry name" value="DNA-binding pseudobarrel domain"/>
    <property type="match status" value="1"/>
</dbReference>
<evidence type="ECO:0000256" key="4">
    <source>
        <dbReference type="ARBA" id="ARBA00023163"/>
    </source>
</evidence>
<keyword evidence="2" id="KW-0805">Transcription regulation</keyword>
<keyword evidence="4" id="KW-0804">Transcription</keyword>
<evidence type="ECO:0000313" key="7">
    <source>
        <dbReference type="Proteomes" id="UP001634007"/>
    </source>
</evidence>
<dbReference type="AlphaFoldDB" id="A0ABD3J0N1"/>
<proteinExistence type="predicted"/>
<dbReference type="GO" id="GO:0003677">
    <property type="term" value="F:DNA binding"/>
    <property type="evidence" value="ECO:0007669"/>
    <property type="project" value="UniProtKB-KW"/>
</dbReference>
<dbReference type="Proteomes" id="UP001634007">
    <property type="component" value="Unassembled WGS sequence"/>
</dbReference>
<dbReference type="InterPro" id="IPR015300">
    <property type="entry name" value="DNA-bd_pseudobarrel_sf"/>
</dbReference>
<evidence type="ECO:0000256" key="1">
    <source>
        <dbReference type="ARBA" id="ARBA00004123"/>
    </source>
</evidence>
<keyword evidence="5" id="KW-0539">Nucleus</keyword>
<name>A0ABD3J0N1_EUCGL</name>
<protein>
    <submittedName>
        <fullName evidence="6">Uncharacterized protein</fullName>
    </submittedName>
</protein>